<evidence type="ECO:0000313" key="1">
    <source>
        <dbReference type="EMBL" id="KAJ9064523.1"/>
    </source>
</evidence>
<accession>A0ACC2SQ92</accession>
<dbReference type="Proteomes" id="UP001165960">
    <property type="component" value="Unassembled WGS sequence"/>
</dbReference>
<sequence>MLDQEACPKRYMPNKEEINKDLLNRVLTVNTVTRKQAICTESIPSKKAVDTISIPYAEQLCMPYAEVTHERQRQKVVSTIEVSTSLHKFGYLEIPEARPNNCAGVVSCSVQRIRRS</sequence>
<keyword evidence="2" id="KW-1185">Reference proteome</keyword>
<organism evidence="1 2">
    <name type="scientific">Entomophthora muscae</name>
    <dbReference type="NCBI Taxonomy" id="34485"/>
    <lineage>
        <taxon>Eukaryota</taxon>
        <taxon>Fungi</taxon>
        <taxon>Fungi incertae sedis</taxon>
        <taxon>Zoopagomycota</taxon>
        <taxon>Entomophthoromycotina</taxon>
        <taxon>Entomophthoromycetes</taxon>
        <taxon>Entomophthorales</taxon>
        <taxon>Entomophthoraceae</taxon>
        <taxon>Entomophthora</taxon>
    </lineage>
</organism>
<name>A0ACC2SQ92_9FUNG</name>
<reference evidence="1" key="1">
    <citation type="submission" date="2022-04" db="EMBL/GenBank/DDBJ databases">
        <title>Genome of the entomopathogenic fungus Entomophthora muscae.</title>
        <authorList>
            <person name="Elya C."/>
            <person name="Lovett B.R."/>
            <person name="Lee E."/>
            <person name="Macias A.M."/>
            <person name="Hajek A.E."/>
            <person name="De Bivort B.L."/>
            <person name="Kasson M.T."/>
            <person name="De Fine Licht H.H."/>
            <person name="Stajich J.E."/>
        </authorList>
    </citation>
    <scope>NUCLEOTIDE SEQUENCE</scope>
    <source>
        <strain evidence="1">Berkeley</strain>
    </source>
</reference>
<proteinExistence type="predicted"/>
<gene>
    <name evidence="1" type="ORF">DSO57_1029675</name>
</gene>
<dbReference type="EMBL" id="QTSX02004458">
    <property type="protein sequence ID" value="KAJ9064523.1"/>
    <property type="molecule type" value="Genomic_DNA"/>
</dbReference>
<evidence type="ECO:0000313" key="2">
    <source>
        <dbReference type="Proteomes" id="UP001165960"/>
    </source>
</evidence>
<comment type="caution">
    <text evidence="1">The sequence shown here is derived from an EMBL/GenBank/DDBJ whole genome shotgun (WGS) entry which is preliminary data.</text>
</comment>
<protein>
    <submittedName>
        <fullName evidence="1">Uncharacterized protein</fullName>
    </submittedName>
</protein>